<evidence type="ECO:0000313" key="3">
    <source>
        <dbReference type="Proteomes" id="UP000438182"/>
    </source>
</evidence>
<feature type="transmembrane region" description="Helical" evidence="1">
    <location>
        <begin position="12"/>
        <end position="37"/>
    </location>
</feature>
<dbReference type="GO" id="GO:0006508">
    <property type="term" value="P:proteolysis"/>
    <property type="evidence" value="ECO:0007669"/>
    <property type="project" value="UniProtKB-KW"/>
</dbReference>
<dbReference type="GO" id="GO:0008237">
    <property type="term" value="F:metallopeptidase activity"/>
    <property type="evidence" value="ECO:0007669"/>
    <property type="project" value="UniProtKB-KW"/>
</dbReference>
<organism evidence="2 3">
    <name type="scientific">Agromyces seonyuensis</name>
    <dbReference type="NCBI Taxonomy" id="2662446"/>
    <lineage>
        <taxon>Bacteria</taxon>
        <taxon>Bacillati</taxon>
        <taxon>Actinomycetota</taxon>
        <taxon>Actinomycetes</taxon>
        <taxon>Micrococcales</taxon>
        <taxon>Microbacteriaceae</taxon>
        <taxon>Agromyces</taxon>
    </lineage>
</organism>
<sequence>MRSAARRRTSRARGVWVAGVGIALTAVVAVLLLVYFISGIGFFGVAVSFLLALVPLAIVLFSIRWVDRWEPEPRWARWFAFLWGAAVSVAAALIFDAWAQSAFGRIADDDATARFLSTAIQAPIVEEGVKGLGVLLIFLVWRTNWDGPLDGVVYAATVAAGFAFSENILYFADALGRGGDALGATFVIRGLFSPFAHVVFTACVGIALGWAARRGPAVVTGAYLVGLLGAMLLHGGYNAALLLVDDYPTYYAVVQVPLFVAVIAFVLHLRTTEARTTFDRLAEYGEAGWFTPGEVRMLATTEGRRNAIDWAAALRPPRADVMRSLIADSTHLAFTRQRMLDGGDDLAARADERALLDRIEDARMRLLA</sequence>
<dbReference type="Pfam" id="PF13367">
    <property type="entry name" value="PrsW-protease"/>
    <property type="match status" value="1"/>
</dbReference>
<keyword evidence="2" id="KW-0378">Hydrolase</keyword>
<dbReference type="AlphaFoldDB" id="A0A6I4P417"/>
<keyword evidence="1" id="KW-1133">Transmembrane helix</keyword>
<gene>
    <name evidence="2" type="ORF">GB864_05600</name>
</gene>
<keyword evidence="2" id="KW-0482">Metalloprotease</keyword>
<keyword evidence="1" id="KW-0472">Membrane</keyword>
<feature type="transmembrane region" description="Helical" evidence="1">
    <location>
        <begin position="152"/>
        <end position="172"/>
    </location>
</feature>
<feature type="transmembrane region" description="Helical" evidence="1">
    <location>
        <begin position="192"/>
        <end position="211"/>
    </location>
</feature>
<name>A0A6I4P417_9MICO</name>
<keyword evidence="2" id="KW-0645">Protease</keyword>
<keyword evidence="3" id="KW-1185">Reference proteome</keyword>
<dbReference type="Proteomes" id="UP000438182">
    <property type="component" value="Unassembled WGS sequence"/>
</dbReference>
<feature type="transmembrane region" description="Helical" evidence="1">
    <location>
        <begin position="78"/>
        <end position="99"/>
    </location>
</feature>
<feature type="transmembrane region" description="Helical" evidence="1">
    <location>
        <begin position="43"/>
        <end position="66"/>
    </location>
</feature>
<comment type="caution">
    <text evidence="2">The sequence shown here is derived from an EMBL/GenBank/DDBJ whole genome shotgun (WGS) entry which is preliminary data.</text>
</comment>
<feature type="transmembrane region" description="Helical" evidence="1">
    <location>
        <begin position="223"/>
        <end position="244"/>
    </location>
</feature>
<reference evidence="2 3" key="1">
    <citation type="submission" date="2019-12" db="EMBL/GenBank/DDBJ databases">
        <authorList>
            <person name="Kim Y.S."/>
        </authorList>
    </citation>
    <scope>NUCLEOTIDE SEQUENCE [LARGE SCALE GENOMIC DNA]</scope>
    <source>
        <strain evidence="2 3">MMS17-SY077</strain>
    </source>
</reference>
<accession>A0A6I4P417</accession>
<feature type="transmembrane region" description="Helical" evidence="1">
    <location>
        <begin position="250"/>
        <end position="269"/>
    </location>
</feature>
<proteinExistence type="predicted"/>
<keyword evidence="1" id="KW-0812">Transmembrane</keyword>
<evidence type="ECO:0000313" key="2">
    <source>
        <dbReference type="EMBL" id="MWB98024.1"/>
    </source>
</evidence>
<protein>
    <submittedName>
        <fullName evidence="2">PrsW family intramembrane metalloprotease</fullName>
    </submittedName>
</protein>
<dbReference type="PANTHER" id="PTHR36844">
    <property type="entry name" value="PROTEASE PRSW"/>
    <property type="match status" value="1"/>
</dbReference>
<dbReference type="EMBL" id="WSTA01000017">
    <property type="protein sequence ID" value="MWB98024.1"/>
    <property type="molecule type" value="Genomic_DNA"/>
</dbReference>
<dbReference type="PANTHER" id="PTHR36844:SF1">
    <property type="entry name" value="PROTEASE PRSW"/>
    <property type="match status" value="1"/>
</dbReference>
<feature type="transmembrane region" description="Helical" evidence="1">
    <location>
        <begin position="119"/>
        <end position="140"/>
    </location>
</feature>
<dbReference type="InterPro" id="IPR026898">
    <property type="entry name" value="PrsW"/>
</dbReference>
<evidence type="ECO:0000256" key="1">
    <source>
        <dbReference type="SAM" id="Phobius"/>
    </source>
</evidence>